<dbReference type="InterPro" id="IPR009057">
    <property type="entry name" value="Homeodomain-like_sf"/>
</dbReference>
<feature type="non-terminal residue" evidence="1">
    <location>
        <position position="80"/>
    </location>
</feature>
<name>A0A3B1B593_9ZZZZ</name>
<gene>
    <name evidence="1" type="ORF">MNBD_GAMMA25-2314</name>
</gene>
<reference evidence="1" key="1">
    <citation type="submission" date="2018-06" db="EMBL/GenBank/DDBJ databases">
        <authorList>
            <person name="Zhirakovskaya E."/>
        </authorList>
    </citation>
    <scope>NUCLEOTIDE SEQUENCE</scope>
</reference>
<accession>A0A3B1B593</accession>
<dbReference type="EMBL" id="UOFY01000013">
    <property type="protein sequence ID" value="VAX07194.1"/>
    <property type="molecule type" value="Genomic_DNA"/>
</dbReference>
<proteinExistence type="predicted"/>
<protein>
    <recommendedName>
        <fullName evidence="2">Helix-turn-helix domain-containing protein</fullName>
    </recommendedName>
</protein>
<sequence>MSRMNRAEIRSTKRKEVVEAIIVREEPVHLVAQIYNIPQRTIFDWLSRYRSGGWDALIESSRTGRKRKLSANDMKWLYDA</sequence>
<dbReference type="AlphaFoldDB" id="A0A3B1B593"/>
<evidence type="ECO:0000313" key="1">
    <source>
        <dbReference type="EMBL" id="VAX07194.1"/>
    </source>
</evidence>
<dbReference type="Pfam" id="PF13551">
    <property type="entry name" value="HTH_29"/>
    <property type="match status" value="1"/>
</dbReference>
<organism evidence="1">
    <name type="scientific">hydrothermal vent metagenome</name>
    <dbReference type="NCBI Taxonomy" id="652676"/>
    <lineage>
        <taxon>unclassified sequences</taxon>
        <taxon>metagenomes</taxon>
        <taxon>ecological metagenomes</taxon>
    </lineage>
</organism>
<evidence type="ECO:0008006" key="2">
    <source>
        <dbReference type="Google" id="ProtNLM"/>
    </source>
</evidence>
<dbReference type="SUPFAM" id="SSF46689">
    <property type="entry name" value="Homeodomain-like"/>
    <property type="match status" value="1"/>
</dbReference>